<name>A5BUN4_VITVI</name>
<dbReference type="EMBL" id="AM471852">
    <property type="protein sequence ID" value="CAN63858.1"/>
    <property type="molecule type" value="Genomic_DNA"/>
</dbReference>
<protein>
    <submittedName>
        <fullName evidence="1">Uncharacterized protein</fullName>
    </submittedName>
</protein>
<proteinExistence type="predicted"/>
<gene>
    <name evidence="1" type="ORF">VITISV_012841</name>
</gene>
<evidence type="ECO:0000313" key="1">
    <source>
        <dbReference type="EMBL" id="CAN63858.1"/>
    </source>
</evidence>
<organism evidence="1">
    <name type="scientific">Vitis vinifera</name>
    <name type="common">Grape</name>
    <dbReference type="NCBI Taxonomy" id="29760"/>
    <lineage>
        <taxon>Eukaryota</taxon>
        <taxon>Viridiplantae</taxon>
        <taxon>Streptophyta</taxon>
        <taxon>Embryophyta</taxon>
        <taxon>Tracheophyta</taxon>
        <taxon>Spermatophyta</taxon>
        <taxon>Magnoliopsida</taxon>
        <taxon>eudicotyledons</taxon>
        <taxon>Gunneridae</taxon>
        <taxon>Pentapetalae</taxon>
        <taxon>rosids</taxon>
        <taxon>Vitales</taxon>
        <taxon>Vitaceae</taxon>
        <taxon>Viteae</taxon>
        <taxon>Vitis</taxon>
    </lineage>
</organism>
<reference evidence="1" key="1">
    <citation type="journal article" date="2007" name="PLoS ONE">
        <title>The first genome sequence of an elite grapevine cultivar (Pinot noir Vitis vinifera L.): coping with a highly heterozygous genome.</title>
        <authorList>
            <person name="Velasco R."/>
            <person name="Zharkikh A."/>
            <person name="Troggio M."/>
            <person name="Cartwright D.A."/>
            <person name="Cestaro A."/>
            <person name="Pruss D."/>
            <person name="Pindo M."/>
            <person name="FitzGerald L.M."/>
            <person name="Vezzulli S."/>
            <person name="Reid J."/>
            <person name="Malacarne G."/>
            <person name="Iliev D."/>
            <person name="Coppola G."/>
            <person name="Wardell B."/>
            <person name="Micheletti D."/>
            <person name="Macalma T."/>
            <person name="Facci M."/>
            <person name="Mitchell J.T."/>
            <person name="Perazzolli M."/>
            <person name="Eldredge G."/>
            <person name="Gatto P."/>
            <person name="Oyzerski R."/>
            <person name="Moretto M."/>
            <person name="Gutin N."/>
            <person name="Stefanini M."/>
            <person name="Chen Y."/>
            <person name="Segala C."/>
            <person name="Davenport C."/>
            <person name="Dematte L."/>
            <person name="Mraz A."/>
            <person name="Battilana J."/>
            <person name="Stormo K."/>
            <person name="Costa F."/>
            <person name="Tao Q."/>
            <person name="Si-Ammour A."/>
            <person name="Harkins T."/>
            <person name="Lackey A."/>
            <person name="Perbost C."/>
            <person name="Taillon B."/>
            <person name="Stella A."/>
            <person name="Solovyev V."/>
            <person name="Fawcett J.A."/>
            <person name="Sterck L."/>
            <person name="Vandepoele K."/>
            <person name="Grando S.M."/>
            <person name="Toppo S."/>
            <person name="Moser C."/>
            <person name="Lanchbury J."/>
            <person name="Bogden R."/>
            <person name="Skolnick M."/>
            <person name="Sgaramella V."/>
            <person name="Bhatnagar S.K."/>
            <person name="Fontana P."/>
            <person name="Gutin A."/>
            <person name="Van de Peer Y."/>
            <person name="Salamini F."/>
            <person name="Viola R."/>
        </authorList>
    </citation>
    <scope>NUCLEOTIDE SEQUENCE</scope>
</reference>
<sequence>MGEKHEHIDIEMVVQDLEECVYSADMMKVEDLFEGSGYSSFSKLFNSFTNISMAAAGRQNGTTIPSSPL</sequence>
<dbReference type="AlphaFoldDB" id="A5BUN4"/>
<accession>A5BUN4</accession>